<accession>A0A0A9HIX5</accession>
<proteinExistence type="predicted"/>
<organism evidence="1">
    <name type="scientific">Arundo donax</name>
    <name type="common">Giant reed</name>
    <name type="synonym">Donax arundinaceus</name>
    <dbReference type="NCBI Taxonomy" id="35708"/>
    <lineage>
        <taxon>Eukaryota</taxon>
        <taxon>Viridiplantae</taxon>
        <taxon>Streptophyta</taxon>
        <taxon>Embryophyta</taxon>
        <taxon>Tracheophyta</taxon>
        <taxon>Spermatophyta</taxon>
        <taxon>Magnoliopsida</taxon>
        <taxon>Liliopsida</taxon>
        <taxon>Poales</taxon>
        <taxon>Poaceae</taxon>
        <taxon>PACMAD clade</taxon>
        <taxon>Arundinoideae</taxon>
        <taxon>Arundineae</taxon>
        <taxon>Arundo</taxon>
    </lineage>
</organism>
<dbReference type="AlphaFoldDB" id="A0A0A9HIX5"/>
<evidence type="ECO:0000313" key="1">
    <source>
        <dbReference type="EMBL" id="JAE32858.1"/>
    </source>
</evidence>
<sequence>MNFLALNMYTTILTNGEIHKHMKKNPRLI</sequence>
<reference evidence="1" key="1">
    <citation type="submission" date="2014-09" db="EMBL/GenBank/DDBJ databases">
        <authorList>
            <person name="Magalhaes I.L.F."/>
            <person name="Oliveira U."/>
            <person name="Santos F.R."/>
            <person name="Vidigal T.H.D.A."/>
            <person name="Brescovit A.D."/>
            <person name="Santos A.J."/>
        </authorList>
    </citation>
    <scope>NUCLEOTIDE SEQUENCE</scope>
    <source>
        <tissue evidence="1">Shoot tissue taken approximately 20 cm above the soil surface</tissue>
    </source>
</reference>
<reference evidence="1" key="2">
    <citation type="journal article" date="2015" name="Data Brief">
        <title>Shoot transcriptome of the giant reed, Arundo donax.</title>
        <authorList>
            <person name="Barrero R.A."/>
            <person name="Guerrero F.D."/>
            <person name="Moolhuijzen P."/>
            <person name="Goolsby J.A."/>
            <person name="Tidwell J."/>
            <person name="Bellgard S.E."/>
            <person name="Bellgard M.I."/>
        </authorList>
    </citation>
    <scope>NUCLEOTIDE SEQUENCE</scope>
    <source>
        <tissue evidence="1">Shoot tissue taken approximately 20 cm above the soil surface</tissue>
    </source>
</reference>
<protein>
    <submittedName>
        <fullName evidence="1">Uncharacterized protein</fullName>
    </submittedName>
</protein>
<dbReference type="EMBL" id="GBRH01165038">
    <property type="protein sequence ID" value="JAE32858.1"/>
    <property type="molecule type" value="Transcribed_RNA"/>
</dbReference>
<name>A0A0A9HIX5_ARUDO</name>